<dbReference type="PATRIC" id="fig|1305737.6.peg.3135"/>
<name>A0A0P7XIK6_9BACT</name>
<dbReference type="EMBL" id="LJXT01000044">
    <property type="protein sequence ID" value="KPQ16030.1"/>
    <property type="molecule type" value="Genomic_DNA"/>
</dbReference>
<evidence type="ECO:0000313" key="2">
    <source>
        <dbReference type="Proteomes" id="UP000050421"/>
    </source>
</evidence>
<gene>
    <name evidence="1" type="ORF">HLUCCX10_08400</name>
</gene>
<reference evidence="1 2" key="1">
    <citation type="submission" date="2015-09" db="EMBL/GenBank/DDBJ databases">
        <title>Identification and resolution of microdiversity through metagenomic sequencing of parallel consortia.</title>
        <authorList>
            <person name="Nelson W.C."/>
            <person name="Romine M.F."/>
            <person name="Lindemann S.R."/>
        </authorList>
    </citation>
    <scope>NUCLEOTIDE SEQUENCE [LARGE SCALE GENOMIC DNA]</scope>
    <source>
        <strain evidence="1">HL-49</strain>
    </source>
</reference>
<sequence>MLTPTTISKEKSQNPVMDYELLRKEAIAYIQRLSGKIWTDYNAHDPGMTILEVLCYAITDLGYRSNLPISDLLADATGSLKDQFFKASEVLPSKALTINDYRKLLMDVEVVEDLDGEKLYAGIKNAWIEIRPTNEIPVFPDRKEKKLAYQPFPKSEKALQMGILYDVLLEFDENELLGDLNENKISMEIEVDEHPDLAGMVIDIQVEFPRWDADIDWNDPTEIKKSIIDIIVQFQNVPDGFELSYRSTLSNIIKIEGSELTPSGPIAINSLGALNTQVNNFVFKNEEGILSFYLLKIKKVKEILAEAKKTIYANRNLCEDFVNFHALRVEEILVCADIELHAEADVEATEAAIFTQISKFLSPQVNFYELDEMLHRCKSGNLEIRRFEQNPAKIWLEIPEEEYPKIGSLISIVGSGNNVGSYSVTSIIPDKKSPNLAEIQVSPAFPSPILQDEDRVFIGDWSAEQCTPTEKIFEGPLLKHGFIDEEELEKASRKSKIHVSDLIHLIMEIPGVKAVKSIQIANKPQDNESGIIPSKSVRWCLELAVHKNYVPRLNIPESKLVYYKEELPYVANREEVEDILASQKEIERTQKNSNPQLDFESPSGTFMKPGDYFSIQNDFPQVYGIGEDGMLPTAPGRPRKHEVKQLKAYLMVFEQFLVNYLQQLSHIKDLFSMSAERDSFGNPLIDRTYFTKSLENLVPDSADLWKDLVGLEDLVKNLAESEETYLTRRNEFLNHLLGRFAEQVVDYASLSVRIGTFEAKHQLIEEKLRLLNHYPQISSRRGQGYDYSRHDSFFHIENQSGLEDRIGALYGFKKKDWSWLRFSPSFEIREDLTGWTVWVKDELDQEIFTLAKLFESYEAAALALEKAISLGSNSENFSITGSSGNYLVELFYEEEPIGESIKKDFPNADSDGEAAIFIEKINAIFREEFLFNARANRKSLSLNLENWFDYNIQVSLAPAPPRYEIEFEFFDAPFGQGNQILTGKITEEVPGATTEEELEDLAEERIKTHIWQLVASASRPSGYQLDPDDASPYHFYLVDPVFGNTLAKSSEADFNASLASDLLAGVFGSAFLQQKGFPEIELNLEQAVAQGSQLLLKFDQVPQKKDLVEFRKGFPILNVDSDLHEITIGGDQHTLWSQGDQVKITFSLKGELTSVSYEILESRVSGGDTTLVTKKSPRPDLEGGEVIISKTFEVLRVLGNKVQVHGGEEVKAIDAMQQFFQMEFFDLEGSHLFEHILLRPKYKGSYTYPDEIGNPVSSTIEDRLIDPHFQEECDCTLDDPYTCMGHLILPFWAGRFTNRDFRKFLEKKIKLETPAHVFLTLCWISPAHMEELELAWKLWHLEAQKSVPHPLHLSQALRSLIEALEKVRNVYPAGTLHDCDEDDNLDNSIILNFSSLGEF</sequence>
<dbReference type="eggNOG" id="COG3422">
    <property type="taxonomic scope" value="Bacteria"/>
</dbReference>
<dbReference type="STRING" id="1305737.GCA_000526355_02683"/>
<evidence type="ECO:0000313" key="1">
    <source>
        <dbReference type="EMBL" id="KPQ16030.1"/>
    </source>
</evidence>
<protein>
    <submittedName>
        <fullName evidence="1">Uncharacterized protein</fullName>
    </submittedName>
</protein>
<comment type="caution">
    <text evidence="1">The sequence shown here is derived from an EMBL/GenBank/DDBJ whole genome shotgun (WGS) entry which is preliminary data.</text>
</comment>
<dbReference type="Proteomes" id="UP000050421">
    <property type="component" value="Unassembled WGS sequence"/>
</dbReference>
<organism evidence="1 2">
    <name type="scientific">Algoriphagus marincola HL-49</name>
    <dbReference type="NCBI Taxonomy" id="1305737"/>
    <lineage>
        <taxon>Bacteria</taxon>
        <taxon>Pseudomonadati</taxon>
        <taxon>Bacteroidota</taxon>
        <taxon>Cytophagia</taxon>
        <taxon>Cytophagales</taxon>
        <taxon>Cyclobacteriaceae</taxon>
        <taxon>Algoriphagus</taxon>
    </lineage>
</organism>
<accession>A0A0P7XIK6</accession>
<proteinExistence type="predicted"/>
<dbReference type="OrthoDB" id="8263000at2"/>